<protein>
    <submittedName>
        <fullName evidence="1">Uncharacterized protein</fullName>
    </submittedName>
</protein>
<dbReference type="EMBL" id="JANEYF010000878">
    <property type="protein sequence ID" value="KAJ8967283.1"/>
    <property type="molecule type" value="Genomic_DNA"/>
</dbReference>
<gene>
    <name evidence="1" type="ORF">NQ314_002956</name>
</gene>
<evidence type="ECO:0000313" key="1">
    <source>
        <dbReference type="EMBL" id="KAJ8967283.1"/>
    </source>
</evidence>
<sequence length="61" mass="7174">MLITLSHIKAFLQVQPRGWNILLECDVPFALPHDTRLFTRGKRQVIERKNLFKQLEVALTE</sequence>
<dbReference type="AlphaFoldDB" id="A0AAV8ZQC1"/>
<evidence type="ECO:0000313" key="2">
    <source>
        <dbReference type="Proteomes" id="UP001162156"/>
    </source>
</evidence>
<name>A0AAV8ZQC1_9CUCU</name>
<comment type="caution">
    <text evidence="1">The sequence shown here is derived from an EMBL/GenBank/DDBJ whole genome shotgun (WGS) entry which is preliminary data.</text>
</comment>
<reference evidence="1" key="1">
    <citation type="journal article" date="2023" name="Insect Mol. Biol.">
        <title>Genome sequencing provides insights into the evolution of gene families encoding plant cell wall-degrading enzymes in longhorned beetles.</title>
        <authorList>
            <person name="Shin N.R."/>
            <person name="Okamura Y."/>
            <person name="Kirsch R."/>
            <person name="Pauchet Y."/>
        </authorList>
    </citation>
    <scope>NUCLEOTIDE SEQUENCE</scope>
    <source>
        <strain evidence="1">RBIC_L_NR</strain>
    </source>
</reference>
<proteinExistence type="predicted"/>
<accession>A0AAV8ZQC1</accession>
<organism evidence="1 2">
    <name type="scientific">Rhamnusium bicolor</name>
    <dbReference type="NCBI Taxonomy" id="1586634"/>
    <lineage>
        <taxon>Eukaryota</taxon>
        <taxon>Metazoa</taxon>
        <taxon>Ecdysozoa</taxon>
        <taxon>Arthropoda</taxon>
        <taxon>Hexapoda</taxon>
        <taxon>Insecta</taxon>
        <taxon>Pterygota</taxon>
        <taxon>Neoptera</taxon>
        <taxon>Endopterygota</taxon>
        <taxon>Coleoptera</taxon>
        <taxon>Polyphaga</taxon>
        <taxon>Cucujiformia</taxon>
        <taxon>Chrysomeloidea</taxon>
        <taxon>Cerambycidae</taxon>
        <taxon>Lepturinae</taxon>
        <taxon>Rhagiini</taxon>
        <taxon>Rhamnusium</taxon>
    </lineage>
</organism>
<keyword evidence="2" id="KW-1185">Reference proteome</keyword>
<dbReference type="Proteomes" id="UP001162156">
    <property type="component" value="Unassembled WGS sequence"/>
</dbReference>